<comment type="catalytic activity">
    <reaction evidence="13">
        <text>a 1,2-diacyl-sn-glycerol + H2O = a 2-acylglycerol + a fatty acid + H(+)</text>
        <dbReference type="Rhea" id="RHEA:33275"/>
        <dbReference type="ChEBI" id="CHEBI:15377"/>
        <dbReference type="ChEBI" id="CHEBI:15378"/>
        <dbReference type="ChEBI" id="CHEBI:17389"/>
        <dbReference type="ChEBI" id="CHEBI:17815"/>
        <dbReference type="ChEBI" id="CHEBI:28868"/>
        <dbReference type="EC" id="3.1.1.116"/>
    </reaction>
    <physiologicalReaction direction="left-to-right" evidence="13">
        <dbReference type="Rhea" id="RHEA:33276"/>
    </physiologicalReaction>
</comment>
<protein>
    <recommendedName>
        <fullName evidence="14">sn-1-specific diacylglycerol lipase</fullName>
        <ecNumber evidence="14">3.1.1.116</ecNumber>
    </recommendedName>
</protein>
<evidence type="ECO:0000256" key="9">
    <source>
        <dbReference type="ARBA" id="ARBA00022963"/>
    </source>
</evidence>
<feature type="region of interest" description="Disordered" evidence="15">
    <location>
        <begin position="338"/>
        <end position="358"/>
    </location>
</feature>
<sequence length="819" mass="90158">MIPPPPVSPHFYLLAATALRAAAVGGGGASSFLLVRALVRGWWERATPEWMRDVVGDGDGDGEGSSNGPASTDEMSSLSDVMRKLEGLVATGYDRLGSDARAGRRRRVVSRFRALAEASSRGGASTSTSTRGSIEHDSRGRRRDCDCDCDCDRDDYDEHENDAGRRRRDNNISPLEWHAALLVYWQLCNQIRARHPMWRDEIYRSRDDRRSIWRRHATSENCRSNADVRDRHRCINGGNDNGDGECDDDDTSSRCDDVITPSQIEELRTMLEHAIWAYEPNEESLRSYLLSSGNSSGDGGKGRGNVESNGRGDIEGDGETSGGYHLILHRTTEFVDYDDDGINDAKKGDRNRKRRKPPGRVGYFVAVSHVERTVLIGMKGTSTFEEILTDCCGRAVRVDLEDDPHRGGSGSVRSCSDDATTPNDQVAAGVDRIRNDNEEGNGAAIVKDGVGYSEDEYDGEELVDVVRLCYAANSNCSGDVSLNDSVEVELASDGYCNHHRRQRNSSSNDSDAHSYAAVVISASSGIDDLEYDVRSGEAKPPGGTAPTMRGDIDDVPSIDNVLLFPSSSTVNPSRARNINRQSTDEYMESHCVETEVNRSHKLRGVHEGILHCARVLLHEISPLIEEYAVTGGYDVVCTGHSLGAGAAVLLAVLLRGRYPKLATTRAETQTRPSRVRAYAFGPPPILDRISCLACRHYVTSVVNNSDIISRSSLTNLDAFLTILEAVRSRLLEGGVNPLGQMNSIASIIALFRKLCEGTEGELVLSPTELRMLWDEAIAEASLGDGENDKFYWDEEFGHHLFVPGRLLLMYESWMEQRSR</sequence>
<keyword evidence="8" id="KW-0106">Calcium</keyword>
<feature type="region of interest" description="Disordered" evidence="15">
    <location>
        <begin position="289"/>
        <end position="323"/>
    </location>
</feature>
<dbReference type="Pfam" id="PF01764">
    <property type="entry name" value="Lipase_3"/>
    <property type="match status" value="1"/>
</dbReference>
<dbReference type="SUPFAM" id="SSF53474">
    <property type="entry name" value="alpha/beta-Hydrolases"/>
    <property type="match status" value="1"/>
</dbReference>
<evidence type="ECO:0000256" key="1">
    <source>
        <dbReference type="ARBA" id="ARBA00001913"/>
    </source>
</evidence>
<dbReference type="GO" id="GO:0016042">
    <property type="term" value="P:lipid catabolic process"/>
    <property type="evidence" value="ECO:0007669"/>
    <property type="project" value="UniProtKB-KW"/>
</dbReference>
<dbReference type="Gene3D" id="3.40.50.1820">
    <property type="entry name" value="alpha/beta hydrolase"/>
    <property type="match status" value="1"/>
</dbReference>
<keyword evidence="7" id="KW-0378">Hydrolase</keyword>
<evidence type="ECO:0000256" key="4">
    <source>
        <dbReference type="ARBA" id="ARBA00022553"/>
    </source>
</evidence>
<evidence type="ECO:0000256" key="6">
    <source>
        <dbReference type="ARBA" id="ARBA00022723"/>
    </source>
</evidence>
<dbReference type="PANTHER" id="PTHR45792:SF8">
    <property type="entry name" value="DIACYLGLYCEROL LIPASE-ALPHA"/>
    <property type="match status" value="1"/>
</dbReference>
<dbReference type="GO" id="GO:0005886">
    <property type="term" value="C:plasma membrane"/>
    <property type="evidence" value="ECO:0007669"/>
    <property type="project" value="UniProtKB-SubCell"/>
</dbReference>
<evidence type="ECO:0000256" key="13">
    <source>
        <dbReference type="ARBA" id="ARBA00024531"/>
    </source>
</evidence>
<evidence type="ECO:0000313" key="17">
    <source>
        <dbReference type="EMBL" id="KAL3773059.1"/>
    </source>
</evidence>
<keyword evidence="5" id="KW-0812">Transmembrane</keyword>
<reference evidence="17 18" key="1">
    <citation type="submission" date="2024-10" db="EMBL/GenBank/DDBJ databases">
        <title>Updated reference genomes for cyclostephanoid diatoms.</title>
        <authorList>
            <person name="Roberts W.R."/>
            <person name="Alverson A.J."/>
        </authorList>
    </citation>
    <scope>NUCLEOTIDE SEQUENCE [LARGE SCALE GENOMIC DNA]</scope>
    <source>
        <strain evidence="17 18">AJA276-08</strain>
    </source>
</reference>
<keyword evidence="12" id="KW-0472">Membrane</keyword>
<dbReference type="EC" id="3.1.1.116" evidence="14"/>
<keyword evidence="4" id="KW-0597">Phosphoprotein</keyword>
<comment type="caution">
    <text evidence="17">The sequence shown here is derived from an EMBL/GenBank/DDBJ whole genome shotgun (WGS) entry which is preliminary data.</text>
</comment>
<comment type="subcellular location">
    <subcellularLocation>
        <location evidence="2">Cell membrane</location>
        <topology evidence="2">Multi-pass membrane protein</topology>
    </subcellularLocation>
</comment>
<comment type="cofactor">
    <cofactor evidence="1">
        <name>Ca(2+)</name>
        <dbReference type="ChEBI" id="CHEBI:29108"/>
    </cofactor>
</comment>
<evidence type="ECO:0000256" key="15">
    <source>
        <dbReference type="SAM" id="MobiDB-lite"/>
    </source>
</evidence>
<feature type="compositionally biased region" description="Basic residues" evidence="15">
    <location>
        <begin position="349"/>
        <end position="358"/>
    </location>
</feature>
<feature type="compositionally biased region" description="Basic and acidic residues" evidence="15">
    <location>
        <begin position="133"/>
        <end position="144"/>
    </location>
</feature>
<evidence type="ECO:0000256" key="3">
    <source>
        <dbReference type="ARBA" id="ARBA00022475"/>
    </source>
</evidence>
<dbReference type="GO" id="GO:0016787">
    <property type="term" value="F:hydrolase activity"/>
    <property type="evidence" value="ECO:0007669"/>
    <property type="project" value="UniProtKB-KW"/>
</dbReference>
<dbReference type="CDD" id="cd00519">
    <property type="entry name" value="Lipase_3"/>
    <property type="match status" value="1"/>
</dbReference>
<evidence type="ECO:0000256" key="12">
    <source>
        <dbReference type="ARBA" id="ARBA00023136"/>
    </source>
</evidence>
<feature type="compositionally biased region" description="Polar residues" evidence="15">
    <location>
        <begin position="64"/>
        <end position="77"/>
    </location>
</feature>
<keyword evidence="10" id="KW-1133">Transmembrane helix</keyword>
<feature type="region of interest" description="Disordered" evidence="15">
    <location>
        <begin position="53"/>
        <end position="77"/>
    </location>
</feature>
<feature type="compositionally biased region" description="Low complexity" evidence="15">
    <location>
        <begin position="119"/>
        <end position="132"/>
    </location>
</feature>
<feature type="compositionally biased region" description="Polar residues" evidence="15">
    <location>
        <begin position="411"/>
        <end position="424"/>
    </location>
</feature>
<accession>A0ABD3NAG2</accession>
<evidence type="ECO:0000256" key="7">
    <source>
        <dbReference type="ARBA" id="ARBA00022801"/>
    </source>
</evidence>
<gene>
    <name evidence="17" type="ORF">ACHAW5_000476</name>
</gene>
<keyword evidence="3" id="KW-1003">Cell membrane</keyword>
<dbReference type="Proteomes" id="UP001530315">
    <property type="component" value="Unassembled WGS sequence"/>
</dbReference>
<evidence type="ECO:0000313" key="18">
    <source>
        <dbReference type="Proteomes" id="UP001530315"/>
    </source>
</evidence>
<evidence type="ECO:0000256" key="8">
    <source>
        <dbReference type="ARBA" id="ARBA00022837"/>
    </source>
</evidence>
<evidence type="ECO:0000256" key="10">
    <source>
        <dbReference type="ARBA" id="ARBA00022989"/>
    </source>
</evidence>
<dbReference type="EMBL" id="JALLAZ020001555">
    <property type="protein sequence ID" value="KAL3773059.1"/>
    <property type="molecule type" value="Genomic_DNA"/>
</dbReference>
<dbReference type="AlphaFoldDB" id="A0ABD3NAG2"/>
<keyword evidence="6" id="KW-0479">Metal-binding</keyword>
<feature type="region of interest" description="Disordered" evidence="15">
    <location>
        <begin position="119"/>
        <end position="144"/>
    </location>
</feature>
<proteinExistence type="predicted"/>
<evidence type="ECO:0000256" key="11">
    <source>
        <dbReference type="ARBA" id="ARBA00023098"/>
    </source>
</evidence>
<name>A0ABD3NAG2_9STRA</name>
<dbReference type="PANTHER" id="PTHR45792">
    <property type="entry name" value="DIACYLGLYCEROL LIPASE HOMOLOG-RELATED"/>
    <property type="match status" value="1"/>
</dbReference>
<keyword evidence="9" id="KW-0442">Lipid degradation</keyword>
<keyword evidence="11" id="KW-0443">Lipid metabolism</keyword>
<keyword evidence="18" id="KW-1185">Reference proteome</keyword>
<evidence type="ECO:0000256" key="14">
    <source>
        <dbReference type="ARBA" id="ARBA00026104"/>
    </source>
</evidence>
<dbReference type="GO" id="GO:0046872">
    <property type="term" value="F:metal ion binding"/>
    <property type="evidence" value="ECO:0007669"/>
    <property type="project" value="UniProtKB-KW"/>
</dbReference>
<feature type="region of interest" description="Disordered" evidence="15">
    <location>
        <begin position="403"/>
        <end position="427"/>
    </location>
</feature>
<dbReference type="InterPro" id="IPR029058">
    <property type="entry name" value="AB_hydrolase_fold"/>
</dbReference>
<dbReference type="InterPro" id="IPR052214">
    <property type="entry name" value="DAG_Lipase-Related"/>
</dbReference>
<evidence type="ECO:0000256" key="5">
    <source>
        <dbReference type="ARBA" id="ARBA00022692"/>
    </source>
</evidence>
<feature type="domain" description="Fungal lipase-type" evidence="16">
    <location>
        <begin position="602"/>
        <end position="713"/>
    </location>
</feature>
<dbReference type="InterPro" id="IPR002921">
    <property type="entry name" value="Fungal_lipase-type"/>
</dbReference>
<evidence type="ECO:0000259" key="16">
    <source>
        <dbReference type="Pfam" id="PF01764"/>
    </source>
</evidence>
<organism evidence="17 18">
    <name type="scientific">Stephanodiscus triporus</name>
    <dbReference type="NCBI Taxonomy" id="2934178"/>
    <lineage>
        <taxon>Eukaryota</taxon>
        <taxon>Sar</taxon>
        <taxon>Stramenopiles</taxon>
        <taxon>Ochrophyta</taxon>
        <taxon>Bacillariophyta</taxon>
        <taxon>Coscinodiscophyceae</taxon>
        <taxon>Thalassiosirophycidae</taxon>
        <taxon>Stephanodiscales</taxon>
        <taxon>Stephanodiscaceae</taxon>
        <taxon>Stephanodiscus</taxon>
    </lineage>
</organism>
<evidence type="ECO:0000256" key="2">
    <source>
        <dbReference type="ARBA" id="ARBA00004651"/>
    </source>
</evidence>